<dbReference type="Proteomes" id="UP000247591">
    <property type="component" value="Unassembled WGS sequence"/>
</dbReference>
<dbReference type="InterPro" id="IPR018960">
    <property type="entry name" value="DUF1990"/>
</dbReference>
<name>A0A318RTS2_WILLI</name>
<sequence length="210" mass="22722">MWVDAPVSTDLFGRAGARSYDGTMGVRTVEPLTTAEVDGLRGVAYSYPEVGATATERPDGYHYLRRERVIGYGRSVFRASGADVLQWQIQLRSGFTVNASANVVVEGASALLGIGVGRLRLRAPVRVVYVIDEERRQGFAYGTLPGHPESGEELFCVEHRADDSVVLVIAAFSKPQSMPAKAAGPIGRVGQRLITARYLRAVGERRGVIS</sequence>
<evidence type="ECO:0000259" key="1">
    <source>
        <dbReference type="Pfam" id="PF09348"/>
    </source>
</evidence>
<reference evidence="2 3" key="1">
    <citation type="submission" date="2018-06" db="EMBL/GenBank/DDBJ databases">
        <title>Genomic Encyclopedia of Type Strains, Phase IV (KMG-IV): sequencing the most valuable type-strain genomes for metagenomic binning, comparative biology and taxonomic classification.</title>
        <authorList>
            <person name="Goeker M."/>
        </authorList>
    </citation>
    <scope>NUCLEOTIDE SEQUENCE [LARGE SCALE GENOMIC DNA]</scope>
    <source>
        <strain evidence="2 3">DSM 45521</strain>
    </source>
</reference>
<feature type="domain" description="DUF1990" evidence="1">
    <location>
        <begin position="46"/>
        <end position="201"/>
    </location>
</feature>
<dbReference type="Pfam" id="PF09348">
    <property type="entry name" value="DUF1990"/>
    <property type="match status" value="1"/>
</dbReference>
<organism evidence="2 3">
    <name type="scientific">Williamsia limnetica</name>
    <dbReference type="NCBI Taxonomy" id="882452"/>
    <lineage>
        <taxon>Bacteria</taxon>
        <taxon>Bacillati</taxon>
        <taxon>Actinomycetota</taxon>
        <taxon>Actinomycetes</taxon>
        <taxon>Mycobacteriales</taxon>
        <taxon>Nocardiaceae</taxon>
        <taxon>Williamsia</taxon>
    </lineage>
</organism>
<evidence type="ECO:0000313" key="3">
    <source>
        <dbReference type="Proteomes" id="UP000247591"/>
    </source>
</evidence>
<comment type="caution">
    <text evidence="2">The sequence shown here is derived from an EMBL/GenBank/DDBJ whole genome shotgun (WGS) entry which is preliminary data.</text>
</comment>
<evidence type="ECO:0000313" key="2">
    <source>
        <dbReference type="EMBL" id="PYE20695.1"/>
    </source>
</evidence>
<accession>A0A318RTS2</accession>
<keyword evidence="3" id="KW-1185">Reference proteome</keyword>
<dbReference type="PANTHER" id="PTHR34202">
    <property type="entry name" value="UPF0548 PROTEIN"/>
    <property type="match status" value="1"/>
</dbReference>
<protein>
    <submittedName>
        <fullName evidence="2">Uncharacterized protein (UPF0548 family)</fullName>
    </submittedName>
</protein>
<gene>
    <name evidence="2" type="ORF">DFR67_10184</name>
</gene>
<proteinExistence type="predicted"/>
<dbReference type="EMBL" id="QJSP01000001">
    <property type="protein sequence ID" value="PYE20695.1"/>
    <property type="molecule type" value="Genomic_DNA"/>
</dbReference>
<dbReference type="AlphaFoldDB" id="A0A318RTS2"/>
<dbReference type="PANTHER" id="PTHR34202:SF1">
    <property type="entry name" value="UPF0548 PROTEIN"/>
    <property type="match status" value="1"/>
</dbReference>